<feature type="transmembrane region" description="Helical" evidence="1">
    <location>
        <begin position="29"/>
        <end position="46"/>
    </location>
</feature>
<reference evidence="2 3" key="1">
    <citation type="submission" date="2018-06" db="EMBL/GenBank/DDBJ databases">
        <authorList>
            <consortium name="Pathogen Informatics"/>
            <person name="Doyle S."/>
        </authorList>
    </citation>
    <scope>NUCLEOTIDE SEQUENCE [LARGE SCALE GENOMIC DNA]</scope>
    <source>
        <strain evidence="2 3">NCTC8782</strain>
    </source>
</reference>
<accession>A0A9Q7ZNT4</accession>
<keyword evidence="1" id="KW-0812">Transmembrane</keyword>
<feature type="transmembrane region" description="Helical" evidence="1">
    <location>
        <begin position="66"/>
        <end position="87"/>
    </location>
</feature>
<evidence type="ECO:0000313" key="2">
    <source>
        <dbReference type="EMBL" id="SUX80546.1"/>
    </source>
</evidence>
<keyword evidence="1" id="KW-1133">Transmembrane helix</keyword>
<comment type="caution">
    <text evidence="2">The sequence shown here is derived from an EMBL/GenBank/DDBJ whole genome shotgun (WGS) entry which is preliminary data.</text>
</comment>
<dbReference type="AlphaFoldDB" id="A0A9Q7ZNT4"/>
<keyword evidence="1" id="KW-0472">Membrane</keyword>
<dbReference type="RefSeq" id="WP_115601792.1">
    <property type="nucleotide sequence ID" value="NZ_UIGT01000001.1"/>
</dbReference>
<dbReference type="EMBL" id="UIGT01000001">
    <property type="protein sequence ID" value="SUX80546.1"/>
    <property type="molecule type" value="Genomic_DNA"/>
</dbReference>
<evidence type="ECO:0000313" key="3">
    <source>
        <dbReference type="Proteomes" id="UP000255286"/>
    </source>
</evidence>
<dbReference type="Proteomes" id="UP000255286">
    <property type="component" value="Unassembled WGS sequence"/>
</dbReference>
<proteinExistence type="predicted"/>
<gene>
    <name evidence="2" type="ORF">NCTC8782_03142</name>
</gene>
<name>A0A9Q7ZNT4_9ENTR</name>
<organism evidence="2 3">
    <name type="scientific">Citrobacter youngae</name>
    <dbReference type="NCBI Taxonomy" id="133448"/>
    <lineage>
        <taxon>Bacteria</taxon>
        <taxon>Pseudomonadati</taxon>
        <taxon>Pseudomonadota</taxon>
        <taxon>Gammaproteobacteria</taxon>
        <taxon>Enterobacterales</taxon>
        <taxon>Enterobacteriaceae</taxon>
        <taxon>Citrobacter</taxon>
        <taxon>Citrobacter freundii complex</taxon>
    </lineage>
</organism>
<sequence length="105" mass="12014">MDETKINMLYEHYKCNVETLKAAANKRDLMFLMLILSIMLIAIQSVNAEFINGLLVSVGKLDDKRLPGNALLLVTFALASFVLFIRYTQACFFIDMQYKYLHTIG</sequence>
<protein>
    <submittedName>
        <fullName evidence="2">Uncharacterized protein</fullName>
    </submittedName>
</protein>
<evidence type="ECO:0000256" key="1">
    <source>
        <dbReference type="SAM" id="Phobius"/>
    </source>
</evidence>